<dbReference type="AlphaFoldDB" id="A0A542DXL8"/>
<evidence type="ECO:0000313" key="2">
    <source>
        <dbReference type="EMBL" id="TQJ07828.1"/>
    </source>
</evidence>
<organism evidence="2 3">
    <name type="scientific">Lapillicoccus jejuensis</name>
    <dbReference type="NCBI Taxonomy" id="402171"/>
    <lineage>
        <taxon>Bacteria</taxon>
        <taxon>Bacillati</taxon>
        <taxon>Actinomycetota</taxon>
        <taxon>Actinomycetes</taxon>
        <taxon>Micrococcales</taxon>
        <taxon>Intrasporangiaceae</taxon>
        <taxon>Lapillicoccus</taxon>
    </lineage>
</organism>
<dbReference type="EMBL" id="VFMN01000001">
    <property type="protein sequence ID" value="TQJ07828.1"/>
    <property type="molecule type" value="Genomic_DNA"/>
</dbReference>
<comment type="caution">
    <text evidence="2">The sequence shown here is derived from an EMBL/GenBank/DDBJ whole genome shotgun (WGS) entry which is preliminary data.</text>
</comment>
<dbReference type="RefSeq" id="WP_141847122.1">
    <property type="nucleotide sequence ID" value="NZ_BAAAPR010000017.1"/>
</dbReference>
<reference evidence="2 3" key="1">
    <citation type="submission" date="2019-06" db="EMBL/GenBank/DDBJ databases">
        <title>Sequencing the genomes of 1000 actinobacteria strains.</title>
        <authorList>
            <person name="Klenk H.-P."/>
        </authorList>
    </citation>
    <scope>NUCLEOTIDE SEQUENCE [LARGE SCALE GENOMIC DNA]</scope>
    <source>
        <strain evidence="2 3">DSM 18607</strain>
    </source>
</reference>
<dbReference type="Pfam" id="PF00561">
    <property type="entry name" value="Abhydrolase_1"/>
    <property type="match status" value="1"/>
</dbReference>
<evidence type="ECO:0000259" key="1">
    <source>
        <dbReference type="Pfam" id="PF00561"/>
    </source>
</evidence>
<dbReference type="Gene3D" id="3.40.50.1820">
    <property type="entry name" value="alpha/beta hydrolase"/>
    <property type="match status" value="1"/>
</dbReference>
<feature type="domain" description="AB hydrolase-1" evidence="1">
    <location>
        <begin position="23"/>
        <end position="266"/>
    </location>
</feature>
<dbReference type="PANTHER" id="PTHR43194:SF2">
    <property type="entry name" value="PEROXISOMAL MEMBRANE PROTEIN LPX1"/>
    <property type="match status" value="1"/>
</dbReference>
<dbReference type="OrthoDB" id="9796770at2"/>
<dbReference type="Proteomes" id="UP000317893">
    <property type="component" value="Unassembled WGS sequence"/>
</dbReference>
<dbReference type="PANTHER" id="PTHR43194">
    <property type="entry name" value="HYDROLASE ALPHA/BETA FOLD FAMILY"/>
    <property type="match status" value="1"/>
</dbReference>
<dbReference type="InterPro" id="IPR000073">
    <property type="entry name" value="AB_hydrolase_1"/>
</dbReference>
<dbReference type="InterPro" id="IPR050228">
    <property type="entry name" value="Carboxylesterase_BioH"/>
</dbReference>
<gene>
    <name evidence="2" type="ORF">FB458_0898</name>
</gene>
<name>A0A542DXL8_9MICO</name>
<protein>
    <submittedName>
        <fullName evidence="2">Pimeloyl-ACP methyl ester carboxylesterase</fullName>
    </submittedName>
</protein>
<evidence type="ECO:0000313" key="3">
    <source>
        <dbReference type="Proteomes" id="UP000317893"/>
    </source>
</evidence>
<dbReference type="SUPFAM" id="SSF53474">
    <property type="entry name" value="alpha/beta-Hydrolases"/>
    <property type="match status" value="1"/>
</dbReference>
<accession>A0A542DXL8</accession>
<proteinExistence type="predicted"/>
<dbReference type="InterPro" id="IPR029058">
    <property type="entry name" value="AB_hydrolase_fold"/>
</dbReference>
<dbReference type="GO" id="GO:0003824">
    <property type="term" value="F:catalytic activity"/>
    <property type="evidence" value="ECO:0007669"/>
    <property type="project" value="UniProtKB-ARBA"/>
</dbReference>
<sequence length="291" mass="31293">MGDFTTRDGCRIHYEDQGSGPETLVLLTGWSQTRATFDRLLAALEPAGDRYRVVSWDYRNHGVSGGSDRGARIASLAADLRELLEHLGVDSAHFLGHSMGCSVLYSYVDAHGTGSVRSLVLVDQPSVCALVPWLAPEDASTVGAIVDFPGAYDFVTAVAGADGPAARRAFLESMIGPDLPPEDVDWLEQENLQGRMPFAAKLLLDHIMQDWRDVLPHLDVPTLVVGGEKSHVVPTSQEWIAGQIPGARLRVLTSEEGGSHFAFYEQPALFAELVTGFLDDAVAGRAVSAPG</sequence>
<keyword evidence="3" id="KW-1185">Reference proteome</keyword>